<dbReference type="Gene3D" id="3.50.50.60">
    <property type="entry name" value="FAD/NAD(P)-binding domain"/>
    <property type="match status" value="1"/>
</dbReference>
<dbReference type="RefSeq" id="WP_092829602.1">
    <property type="nucleotide sequence ID" value="NZ_FOGS01000013.1"/>
</dbReference>
<sequence length="437" mass="48188">MKNTALGNSLWHATATSAPTTAPLESDVQADVCVIGGGYTGLSTALHLAKSGYSVTVLEAEEIGHGGSGRNAGHCTPTFIMMEPDDVKRKFGDPWGERILRLQADAANQVFSLINRYEMDCEGQQNGYLQVAHSPAMEATIQARCKSYAALGKDTTLLSRDDVAELTGSDKYFGGWLHPEGGHLNPLGYARELARASLSEGARIYTRSRVTRIEEQPSGWRVSTTYGSVSAGKVIVGTGAYTDDFWPHLKKSFVPLTVACFASEPLSKDIRQQVLPGNHHLVDTRKDPCLYKYNKDGRLVTSVFVERRRGRDADYTKRLLTERMKWLHPQIGDMDWSYHWFGDLDMQPDTFPRLFELAPGIVAALGYSGRGVPTATAMGSVLADWAQGVAPEDLQVPLQALKTVPQSGWIVPRLLLPLYRYRDRKLIRQAGLTAPTF</sequence>
<dbReference type="Pfam" id="PF01266">
    <property type="entry name" value="DAO"/>
    <property type="match status" value="1"/>
</dbReference>
<dbReference type="GO" id="GO:0016491">
    <property type="term" value="F:oxidoreductase activity"/>
    <property type="evidence" value="ECO:0007669"/>
    <property type="project" value="UniProtKB-KW"/>
</dbReference>
<dbReference type="InterPro" id="IPR036188">
    <property type="entry name" value="FAD/NAD-bd_sf"/>
</dbReference>
<name>A0A1H9W8M2_9GAMM</name>
<protein>
    <submittedName>
        <fullName evidence="3">Glycine/D-amino acid oxidase</fullName>
    </submittedName>
</protein>
<evidence type="ECO:0000256" key="1">
    <source>
        <dbReference type="ARBA" id="ARBA00023002"/>
    </source>
</evidence>
<keyword evidence="1" id="KW-0560">Oxidoreductase</keyword>
<dbReference type="GO" id="GO:0005737">
    <property type="term" value="C:cytoplasm"/>
    <property type="evidence" value="ECO:0007669"/>
    <property type="project" value="TreeGrafter"/>
</dbReference>
<dbReference type="SUPFAM" id="SSF51905">
    <property type="entry name" value="FAD/NAD(P)-binding domain"/>
    <property type="match status" value="1"/>
</dbReference>
<dbReference type="PANTHER" id="PTHR13847">
    <property type="entry name" value="SARCOSINE DEHYDROGENASE-RELATED"/>
    <property type="match status" value="1"/>
</dbReference>
<dbReference type="Proteomes" id="UP000198505">
    <property type="component" value="Unassembled WGS sequence"/>
</dbReference>
<evidence type="ECO:0000259" key="2">
    <source>
        <dbReference type="Pfam" id="PF01266"/>
    </source>
</evidence>
<dbReference type="EMBL" id="FOGS01000013">
    <property type="protein sequence ID" value="SES30174.1"/>
    <property type="molecule type" value="Genomic_DNA"/>
</dbReference>
<dbReference type="STRING" id="416874.SAMN04487958_11313"/>
<evidence type="ECO:0000313" key="3">
    <source>
        <dbReference type="EMBL" id="SES30174.1"/>
    </source>
</evidence>
<dbReference type="Gene3D" id="3.30.9.10">
    <property type="entry name" value="D-Amino Acid Oxidase, subunit A, domain 2"/>
    <property type="match status" value="1"/>
</dbReference>
<reference evidence="4" key="1">
    <citation type="submission" date="2016-10" db="EMBL/GenBank/DDBJ databases">
        <authorList>
            <person name="Varghese N."/>
            <person name="Submissions S."/>
        </authorList>
    </citation>
    <scope>NUCLEOTIDE SEQUENCE [LARGE SCALE GENOMIC DNA]</scope>
    <source>
        <strain evidence="4">CGMCC 1.6495</strain>
    </source>
</reference>
<dbReference type="PANTHER" id="PTHR13847:SF281">
    <property type="entry name" value="FAD DEPENDENT OXIDOREDUCTASE DOMAIN-CONTAINING PROTEIN"/>
    <property type="match status" value="1"/>
</dbReference>
<dbReference type="InterPro" id="IPR006076">
    <property type="entry name" value="FAD-dep_OxRdtase"/>
</dbReference>
<proteinExistence type="predicted"/>
<dbReference type="AlphaFoldDB" id="A0A1H9W8M2"/>
<accession>A0A1H9W8M2</accession>
<organism evidence="3 4">
    <name type="scientific">Vreelandella subterranea</name>
    <dbReference type="NCBI Taxonomy" id="416874"/>
    <lineage>
        <taxon>Bacteria</taxon>
        <taxon>Pseudomonadati</taxon>
        <taxon>Pseudomonadota</taxon>
        <taxon>Gammaproteobacteria</taxon>
        <taxon>Oceanospirillales</taxon>
        <taxon>Halomonadaceae</taxon>
        <taxon>Vreelandella</taxon>
    </lineage>
</organism>
<feature type="domain" description="FAD dependent oxidoreductase" evidence="2">
    <location>
        <begin position="31"/>
        <end position="385"/>
    </location>
</feature>
<keyword evidence="4" id="KW-1185">Reference proteome</keyword>
<evidence type="ECO:0000313" key="4">
    <source>
        <dbReference type="Proteomes" id="UP000198505"/>
    </source>
</evidence>
<gene>
    <name evidence="3" type="ORF">SAMN04487958_11313</name>
</gene>